<name>A0ACC2WD79_9TREE</name>
<proteinExistence type="predicted"/>
<dbReference type="EMBL" id="JASBWT010000001">
    <property type="protein sequence ID" value="KAJ9109154.1"/>
    <property type="molecule type" value="Genomic_DNA"/>
</dbReference>
<protein>
    <submittedName>
        <fullName evidence="1">Uncharacterized protein</fullName>
    </submittedName>
</protein>
<accession>A0ACC2WD79</accession>
<gene>
    <name evidence="1" type="ORF">QFC21_000482</name>
</gene>
<comment type="caution">
    <text evidence="1">The sequence shown here is derived from an EMBL/GenBank/DDBJ whole genome shotgun (WGS) entry which is preliminary data.</text>
</comment>
<organism evidence="1 2">
    <name type="scientific">Naganishia friedmannii</name>
    <dbReference type="NCBI Taxonomy" id="89922"/>
    <lineage>
        <taxon>Eukaryota</taxon>
        <taxon>Fungi</taxon>
        <taxon>Dikarya</taxon>
        <taxon>Basidiomycota</taxon>
        <taxon>Agaricomycotina</taxon>
        <taxon>Tremellomycetes</taxon>
        <taxon>Filobasidiales</taxon>
        <taxon>Filobasidiaceae</taxon>
        <taxon>Naganishia</taxon>
    </lineage>
</organism>
<evidence type="ECO:0000313" key="1">
    <source>
        <dbReference type="EMBL" id="KAJ9109154.1"/>
    </source>
</evidence>
<evidence type="ECO:0000313" key="2">
    <source>
        <dbReference type="Proteomes" id="UP001227268"/>
    </source>
</evidence>
<keyword evidence="2" id="KW-1185">Reference proteome</keyword>
<sequence length="319" mass="35799">MQPSNTLLPAVTAADNAPGPYSHPDATSHPKTWQEEDEELYPLHLTLGDHENGGIVPVGWVRPRVVDFLLNHWPADVLGEQEILEVTTECVYFAEWVLQDGTEGMSREIARLAVFMRDNGYFTECLEGWRNELYAIYGDINSSYFSSGRAKTTSIAGRNHVFSIERAAAAIFGLATFGVHMTGESEQDSPMLSLVLNEVPVLVAYEGEGSTMKVWVPRRSATKATYIYDLKLPSQDSPDYVKLSPLDDEVESFELIPVLDLMESLRNDAYAFKPNCGLIIIDFLIRHGFIHAENEPNLIEMMNRCHRNLAEYVAMPLRG</sequence>
<reference evidence="1" key="1">
    <citation type="submission" date="2023-04" db="EMBL/GenBank/DDBJ databases">
        <title>Draft Genome sequencing of Naganishia species isolated from polar environments using Oxford Nanopore Technology.</title>
        <authorList>
            <person name="Leo P."/>
            <person name="Venkateswaran K."/>
        </authorList>
    </citation>
    <scope>NUCLEOTIDE SEQUENCE</scope>
    <source>
        <strain evidence="1">MNA-CCFEE 5423</strain>
    </source>
</reference>
<dbReference type="Proteomes" id="UP001227268">
    <property type="component" value="Unassembled WGS sequence"/>
</dbReference>